<protein>
    <recommendedName>
        <fullName evidence="1">DUF2059 domain-containing protein</fullName>
    </recommendedName>
</protein>
<dbReference type="EMBL" id="QFVT01000003">
    <property type="protein sequence ID" value="PYC48265.1"/>
    <property type="molecule type" value="Genomic_DNA"/>
</dbReference>
<dbReference type="OrthoDB" id="7830101at2"/>
<dbReference type="InterPro" id="IPR018637">
    <property type="entry name" value="DUF2059"/>
</dbReference>
<name>A0A2V4MNF7_9RHOB</name>
<keyword evidence="3" id="KW-1185">Reference proteome</keyword>
<dbReference type="RefSeq" id="WP_110795000.1">
    <property type="nucleotide sequence ID" value="NZ_KZ826482.1"/>
</dbReference>
<evidence type="ECO:0000259" key="1">
    <source>
        <dbReference type="Pfam" id="PF09832"/>
    </source>
</evidence>
<feature type="domain" description="DUF2059" evidence="1">
    <location>
        <begin position="95"/>
        <end position="150"/>
    </location>
</feature>
<gene>
    <name evidence="2" type="ORF">DI396_04505</name>
</gene>
<proteinExistence type="predicted"/>
<reference evidence="2 3" key="1">
    <citation type="submission" date="2018-05" db="EMBL/GenBank/DDBJ databases">
        <title>Oceanovita maritima gen. nov., sp. nov., a marine bacterium in the family Rhodobacteraceae isolated from surface seawater of Lundu port Xiamen, China.</title>
        <authorList>
            <person name="Hetharua B.H."/>
            <person name="Min D."/>
            <person name="Liao H."/>
            <person name="Tian Y."/>
        </authorList>
    </citation>
    <scope>NUCLEOTIDE SEQUENCE [LARGE SCALE GENOMIC DNA]</scope>
    <source>
        <strain evidence="2 3">FSX-11</strain>
    </source>
</reference>
<evidence type="ECO:0000313" key="3">
    <source>
        <dbReference type="Proteomes" id="UP000248012"/>
    </source>
</evidence>
<sequence length="289" mass="31509">MSRFTTRRAALSPVAVFRALLLLGALLIWAASAPGARGADRARLEAFLEVTGFGVALDSIALSASNAPAMLGMEEGVFGTDWSRIAEDVFDTELMRETAIEILAATLEDDLLVHAAGFYATPLGLRLVETENASHFDDSGVAATEGQEIIADLVQSGSERITYFKRMNAAIDSSDTSVRAVQEIQVRFLLAAAAAGVVEMTMDEPDLRAALKADEGQMRRQMQMDALINTAYVYRDFTDAEVLTYTEALEDARMKTVYDLMNAVQYEIMAQRFEVLAGRMAGLEQGQEL</sequence>
<organism evidence="2 3">
    <name type="scientific">Litorivita pollutaquae</name>
    <dbReference type="NCBI Taxonomy" id="2200892"/>
    <lineage>
        <taxon>Bacteria</taxon>
        <taxon>Pseudomonadati</taxon>
        <taxon>Pseudomonadota</taxon>
        <taxon>Alphaproteobacteria</taxon>
        <taxon>Rhodobacterales</taxon>
        <taxon>Paracoccaceae</taxon>
        <taxon>Litorivita</taxon>
    </lineage>
</organism>
<evidence type="ECO:0000313" key="2">
    <source>
        <dbReference type="EMBL" id="PYC48265.1"/>
    </source>
</evidence>
<dbReference type="Proteomes" id="UP000248012">
    <property type="component" value="Unassembled WGS sequence"/>
</dbReference>
<accession>A0A2V4MNF7</accession>
<dbReference type="Pfam" id="PF09832">
    <property type="entry name" value="DUF2059"/>
    <property type="match status" value="1"/>
</dbReference>
<dbReference type="AlphaFoldDB" id="A0A2V4MNF7"/>
<comment type="caution">
    <text evidence="2">The sequence shown here is derived from an EMBL/GenBank/DDBJ whole genome shotgun (WGS) entry which is preliminary data.</text>
</comment>